<accession>A0A1G1Z4U4</accession>
<dbReference type="AlphaFoldDB" id="A0A1G1Z4U4"/>
<feature type="transmembrane region" description="Helical" evidence="1">
    <location>
        <begin position="6"/>
        <end position="25"/>
    </location>
</feature>
<sequence length="90" mass="10222">MYDLILQIVFMASLGVIVYIVALALPRIEVPAPREGHPLSKVISSLPLKKIDEAIASYKAKTLRRFRLIIMKLDNLISKSLHKDKDKPRL</sequence>
<keyword evidence="1" id="KW-0812">Transmembrane</keyword>
<comment type="caution">
    <text evidence="2">The sequence shown here is derived from an EMBL/GenBank/DDBJ whole genome shotgun (WGS) entry which is preliminary data.</text>
</comment>
<name>A0A1G1Z4U4_9BACT</name>
<dbReference type="EMBL" id="MHIY01000021">
    <property type="protein sequence ID" value="OGY59671.1"/>
    <property type="molecule type" value="Genomic_DNA"/>
</dbReference>
<proteinExistence type="predicted"/>
<keyword evidence="1" id="KW-0472">Membrane</keyword>
<evidence type="ECO:0000256" key="1">
    <source>
        <dbReference type="SAM" id="Phobius"/>
    </source>
</evidence>
<reference evidence="2 3" key="1">
    <citation type="journal article" date="2016" name="Nat. Commun.">
        <title>Thousands of microbial genomes shed light on interconnected biogeochemical processes in an aquifer system.</title>
        <authorList>
            <person name="Anantharaman K."/>
            <person name="Brown C.T."/>
            <person name="Hug L.A."/>
            <person name="Sharon I."/>
            <person name="Castelle C.J."/>
            <person name="Probst A.J."/>
            <person name="Thomas B.C."/>
            <person name="Singh A."/>
            <person name="Wilkins M.J."/>
            <person name="Karaoz U."/>
            <person name="Brodie E.L."/>
            <person name="Williams K.H."/>
            <person name="Hubbard S.S."/>
            <person name="Banfield J.F."/>
        </authorList>
    </citation>
    <scope>NUCLEOTIDE SEQUENCE [LARGE SCALE GENOMIC DNA]</scope>
</reference>
<evidence type="ECO:0000313" key="2">
    <source>
        <dbReference type="EMBL" id="OGY59671.1"/>
    </source>
</evidence>
<keyword evidence="1" id="KW-1133">Transmembrane helix</keyword>
<evidence type="ECO:0000313" key="3">
    <source>
        <dbReference type="Proteomes" id="UP000178744"/>
    </source>
</evidence>
<protein>
    <submittedName>
        <fullName evidence="2">Uncharacterized protein</fullName>
    </submittedName>
</protein>
<organism evidence="2 3">
    <name type="scientific">Candidatus Colwellbacteria bacterium RIFCSPLOWO2_01_FULL_48_10</name>
    <dbReference type="NCBI Taxonomy" id="1797690"/>
    <lineage>
        <taxon>Bacteria</taxon>
        <taxon>Candidatus Colwelliibacteriota</taxon>
    </lineage>
</organism>
<gene>
    <name evidence="2" type="ORF">A3B23_03290</name>
</gene>
<dbReference type="Proteomes" id="UP000178744">
    <property type="component" value="Unassembled WGS sequence"/>
</dbReference>